<dbReference type="Proteomes" id="UP001163321">
    <property type="component" value="Chromosome 6"/>
</dbReference>
<organism evidence="1 2">
    <name type="scientific">Peronosclerospora sorghi</name>
    <dbReference type="NCBI Taxonomy" id="230839"/>
    <lineage>
        <taxon>Eukaryota</taxon>
        <taxon>Sar</taxon>
        <taxon>Stramenopiles</taxon>
        <taxon>Oomycota</taxon>
        <taxon>Peronosporomycetes</taxon>
        <taxon>Peronosporales</taxon>
        <taxon>Peronosporaceae</taxon>
        <taxon>Peronosclerospora</taxon>
    </lineage>
</organism>
<sequence length="347" mass="38876">MLAKTVGYVSAGTVEFLCDKHKNFYFLEMNTRLQVEHPVTGLISRMDLVEKMIRVAAEHEMPRELLAGPSRVYAEDPVGGFLPSIGRLLQYKEPTHLPGVRVDSGVNEGSDISMFYDPMISKLVTHGKDRTECLERMKVALDNYVIRGPGNNVPFLLDVYRHPRFVSGKITTKFIEEMYPKGFSGVKLTPSETEDPIVVGAIMHLRKAISSSQISSRIHSASANGIASFDFLSTDELEFVSHRGGIVPRLRDVAPGFSSNELMTVADRKHLENVGARLHVSIDGSFGKSNPVVVVEVEVENSRRCTETMTLAFVENKWHVMGSVEWLLNGPLFKAQHARRMEQKIYR</sequence>
<dbReference type="EMBL" id="CM047585">
    <property type="protein sequence ID" value="KAI9909832.1"/>
    <property type="molecule type" value="Genomic_DNA"/>
</dbReference>
<evidence type="ECO:0000313" key="1">
    <source>
        <dbReference type="EMBL" id="KAI9909832.1"/>
    </source>
</evidence>
<reference evidence="1 2" key="1">
    <citation type="journal article" date="2022" name="bioRxiv">
        <title>The genome of the oomycete Peronosclerospora sorghi, a cosmopolitan pathogen of maize and sorghum, is inflated with dispersed pseudogenes.</title>
        <authorList>
            <person name="Fletcher K."/>
            <person name="Martin F."/>
            <person name="Isakeit T."/>
            <person name="Cavanaugh K."/>
            <person name="Magill C."/>
            <person name="Michelmore R."/>
        </authorList>
    </citation>
    <scope>NUCLEOTIDE SEQUENCE [LARGE SCALE GENOMIC DNA]</scope>
    <source>
        <strain evidence="1">P6</strain>
    </source>
</reference>
<name>A0ACC0VTL7_9STRA</name>
<proteinExistence type="predicted"/>
<protein>
    <submittedName>
        <fullName evidence="1">Uncharacterized protein</fullName>
    </submittedName>
</protein>
<accession>A0ACC0VTL7</accession>
<keyword evidence="2" id="KW-1185">Reference proteome</keyword>
<gene>
    <name evidence="1" type="ORF">PsorP6_010255</name>
</gene>
<evidence type="ECO:0000313" key="2">
    <source>
        <dbReference type="Proteomes" id="UP001163321"/>
    </source>
</evidence>
<comment type="caution">
    <text evidence="1">The sequence shown here is derived from an EMBL/GenBank/DDBJ whole genome shotgun (WGS) entry which is preliminary data.</text>
</comment>